<keyword evidence="2" id="KW-1185">Reference proteome</keyword>
<dbReference type="Proteomes" id="UP001157502">
    <property type="component" value="Chromosome 9"/>
</dbReference>
<reference evidence="1" key="1">
    <citation type="submission" date="2021-05" db="EMBL/GenBank/DDBJ databases">
        <authorList>
            <person name="Pan Q."/>
            <person name="Jouanno E."/>
            <person name="Zahm M."/>
            <person name="Klopp C."/>
            <person name="Cabau C."/>
            <person name="Louis A."/>
            <person name="Berthelot C."/>
            <person name="Parey E."/>
            <person name="Roest Crollius H."/>
            <person name="Montfort J."/>
            <person name="Robinson-Rechavi M."/>
            <person name="Bouchez O."/>
            <person name="Lampietro C."/>
            <person name="Lopez Roques C."/>
            <person name="Donnadieu C."/>
            <person name="Postlethwait J."/>
            <person name="Bobe J."/>
            <person name="Dillon D."/>
            <person name="Chandos A."/>
            <person name="von Hippel F."/>
            <person name="Guiguen Y."/>
        </authorList>
    </citation>
    <scope>NUCLEOTIDE SEQUENCE</scope>
    <source>
        <strain evidence="1">YG-Jan2019</strain>
    </source>
</reference>
<proteinExistence type="predicted"/>
<protein>
    <submittedName>
        <fullName evidence="1">Uncharacterized protein</fullName>
    </submittedName>
</protein>
<gene>
    <name evidence="1" type="ORF">DPEC_G00108710</name>
</gene>
<evidence type="ECO:0000313" key="1">
    <source>
        <dbReference type="EMBL" id="KAJ8006578.1"/>
    </source>
</evidence>
<organism evidence="1 2">
    <name type="scientific">Dallia pectoralis</name>
    <name type="common">Alaska blackfish</name>
    <dbReference type="NCBI Taxonomy" id="75939"/>
    <lineage>
        <taxon>Eukaryota</taxon>
        <taxon>Metazoa</taxon>
        <taxon>Chordata</taxon>
        <taxon>Craniata</taxon>
        <taxon>Vertebrata</taxon>
        <taxon>Euteleostomi</taxon>
        <taxon>Actinopterygii</taxon>
        <taxon>Neopterygii</taxon>
        <taxon>Teleostei</taxon>
        <taxon>Protacanthopterygii</taxon>
        <taxon>Esociformes</taxon>
        <taxon>Umbridae</taxon>
        <taxon>Dallia</taxon>
    </lineage>
</organism>
<name>A0ACC2GT21_DALPE</name>
<comment type="caution">
    <text evidence="1">The sequence shown here is derived from an EMBL/GenBank/DDBJ whole genome shotgun (WGS) entry which is preliminary data.</text>
</comment>
<sequence>MLPGWEAAAVRLSQRGLCVLCQSGQAAALAPSRSDMALDVSQTPPRKSARRLPILSRSSDPTRPEKITKKVSSLPAQGPESKHRLQSLERARSLRWACEGERNRSGGSQQSGPEQRHTPMMVIALQSHRH</sequence>
<evidence type="ECO:0000313" key="2">
    <source>
        <dbReference type="Proteomes" id="UP001157502"/>
    </source>
</evidence>
<accession>A0ACC2GT21</accession>
<dbReference type="EMBL" id="CM055736">
    <property type="protein sequence ID" value="KAJ8006578.1"/>
    <property type="molecule type" value="Genomic_DNA"/>
</dbReference>